<proteinExistence type="predicted"/>
<comment type="caution">
    <text evidence="2">The sequence shown here is derived from an EMBL/GenBank/DDBJ whole genome shotgun (WGS) entry which is preliminary data.</text>
</comment>
<feature type="compositionally biased region" description="Basic and acidic residues" evidence="1">
    <location>
        <begin position="1"/>
        <end position="12"/>
    </location>
</feature>
<organism evidence="2 3">
    <name type="scientific">Streptococcus pneumoniae</name>
    <dbReference type="NCBI Taxonomy" id="1313"/>
    <lineage>
        <taxon>Bacteria</taxon>
        <taxon>Bacillati</taxon>
        <taxon>Bacillota</taxon>
        <taxon>Bacilli</taxon>
        <taxon>Lactobacillales</taxon>
        <taxon>Streptococcaceae</taxon>
        <taxon>Streptococcus</taxon>
    </lineage>
</organism>
<name>A0AAW9W8P6_STREE</name>
<dbReference type="EMBL" id="WNHN01000775">
    <property type="protein sequence ID" value="MTV78255.1"/>
    <property type="molecule type" value="Genomic_DNA"/>
</dbReference>
<dbReference type="Proteomes" id="UP000729182">
    <property type="component" value="Unassembled WGS sequence"/>
</dbReference>
<evidence type="ECO:0000313" key="2">
    <source>
        <dbReference type="EMBL" id="MTV78255.1"/>
    </source>
</evidence>
<feature type="compositionally biased region" description="Basic and acidic residues" evidence="1">
    <location>
        <begin position="44"/>
        <end position="58"/>
    </location>
</feature>
<protein>
    <submittedName>
        <fullName evidence="2">Uncharacterized protein</fullName>
    </submittedName>
</protein>
<evidence type="ECO:0000256" key="1">
    <source>
        <dbReference type="SAM" id="MobiDB-lite"/>
    </source>
</evidence>
<feature type="non-terminal residue" evidence="2">
    <location>
        <position position="58"/>
    </location>
</feature>
<sequence>MQHRRHDGDRATGKPTEAQAGMRVVGEVDQVDLGAGQLQAHVHSGREQLPRTVRERQG</sequence>
<evidence type="ECO:0000313" key="3">
    <source>
        <dbReference type="Proteomes" id="UP000729182"/>
    </source>
</evidence>
<feature type="region of interest" description="Disordered" evidence="1">
    <location>
        <begin position="1"/>
        <end position="23"/>
    </location>
</feature>
<gene>
    <name evidence="2" type="ORF">GM535_13655</name>
</gene>
<dbReference type="AlphaFoldDB" id="A0AAW9W8P6"/>
<accession>A0AAW9W8P6</accession>
<feature type="region of interest" description="Disordered" evidence="1">
    <location>
        <begin position="38"/>
        <end position="58"/>
    </location>
</feature>
<reference evidence="2" key="1">
    <citation type="submission" date="2019-11" db="EMBL/GenBank/DDBJ databases">
        <title>Growth characteristics of pneumococcus vary with the chemical composition of the capsule and with environmental conditions.</title>
        <authorList>
            <person name="Tothpal A."/>
            <person name="Desobry K."/>
            <person name="Joshi S."/>
            <person name="Wyllie A.L."/>
            <person name="Weinberger D.M."/>
        </authorList>
    </citation>
    <scope>NUCLEOTIDE SEQUENCE</scope>
    <source>
        <strain evidence="2">Pnumococcus10A</strain>
    </source>
</reference>